<dbReference type="EMBL" id="KB916322">
    <property type="protein sequence ID" value="EOD47507.1"/>
    <property type="molecule type" value="Genomic_DNA"/>
</dbReference>
<proteinExistence type="predicted"/>
<gene>
    <name evidence="2" type="ORF">UCRNP2_5765</name>
</gene>
<reference evidence="3" key="1">
    <citation type="journal article" date="2013" name="Genome Announc.">
        <title>Draft genome sequence of Neofusicoccum parvum isolate UCR-NP2, a fungal vascular pathogen associated with grapevine cankers.</title>
        <authorList>
            <person name="Blanco-Ulate B."/>
            <person name="Rolshausen P."/>
            <person name="Cantu D."/>
        </authorList>
    </citation>
    <scope>NUCLEOTIDE SEQUENCE [LARGE SCALE GENOMIC DNA]</scope>
    <source>
        <strain evidence="3">UCR-NP2</strain>
    </source>
</reference>
<dbReference type="Proteomes" id="UP000013521">
    <property type="component" value="Unassembled WGS sequence"/>
</dbReference>
<dbReference type="HOGENOM" id="CLU_1137854_0_0_1"/>
<dbReference type="PRINTS" id="PR01217">
    <property type="entry name" value="PRICHEXTENSN"/>
</dbReference>
<name>R1EJ30_BOTPV</name>
<feature type="compositionally biased region" description="Low complexity" evidence="1">
    <location>
        <begin position="86"/>
        <end position="101"/>
    </location>
</feature>
<evidence type="ECO:0000256" key="1">
    <source>
        <dbReference type="SAM" id="MobiDB-lite"/>
    </source>
</evidence>
<protein>
    <submittedName>
        <fullName evidence="2">Uncharacterized protein</fullName>
    </submittedName>
</protein>
<evidence type="ECO:0000313" key="2">
    <source>
        <dbReference type="EMBL" id="EOD47507.1"/>
    </source>
</evidence>
<sequence>MSTKGYKVIRREKPFKEDGKLRVWVLLEKDTSKDENVVSDQASSATQASPKPVDKPTVTPPSTKAGTAAPQPKPAVNSKQTATPDNSRPTTPANTAATASTKQSGPAAAANKPSPRAPLTKPAASRKPQPSALRPSTAGSRKRTAAINRPRPSSSSPAPSPSRKRRASSPPPSPAPASKKPARGTVIGREPYRDGAGRLINSNTNYKRREGPRGWAELARAEAVALAEHGGVVKTPFSGPFGKK</sequence>
<dbReference type="AlphaFoldDB" id="R1EJ30"/>
<evidence type="ECO:0000313" key="3">
    <source>
        <dbReference type="Proteomes" id="UP000013521"/>
    </source>
</evidence>
<feature type="compositionally biased region" description="Low complexity" evidence="1">
    <location>
        <begin position="49"/>
        <end position="64"/>
    </location>
</feature>
<organism evidence="2 3">
    <name type="scientific">Botryosphaeria parva (strain UCR-NP2)</name>
    <name type="common">Grapevine canker fungus</name>
    <name type="synonym">Neofusicoccum parvum</name>
    <dbReference type="NCBI Taxonomy" id="1287680"/>
    <lineage>
        <taxon>Eukaryota</taxon>
        <taxon>Fungi</taxon>
        <taxon>Dikarya</taxon>
        <taxon>Ascomycota</taxon>
        <taxon>Pezizomycotina</taxon>
        <taxon>Dothideomycetes</taxon>
        <taxon>Dothideomycetes incertae sedis</taxon>
        <taxon>Botryosphaeriales</taxon>
        <taxon>Botryosphaeriaceae</taxon>
        <taxon>Neofusicoccum</taxon>
    </lineage>
</organism>
<dbReference type="KEGG" id="npa:UCRNP2_5765"/>
<feature type="compositionally biased region" description="Polar residues" evidence="1">
    <location>
        <begin position="38"/>
        <end position="48"/>
    </location>
</feature>
<feature type="region of interest" description="Disordered" evidence="1">
    <location>
        <begin position="28"/>
        <end position="213"/>
    </location>
</feature>
<accession>R1EJ30</accession>